<reference evidence="2" key="1">
    <citation type="journal article" date="2019" name="Int. J. Syst. Evol. Microbiol.">
        <title>The Global Catalogue of Microorganisms (GCM) 10K type strain sequencing project: providing services to taxonomists for standard genome sequencing and annotation.</title>
        <authorList>
            <consortium name="The Broad Institute Genomics Platform"/>
            <consortium name="The Broad Institute Genome Sequencing Center for Infectious Disease"/>
            <person name="Wu L."/>
            <person name="Ma J."/>
        </authorList>
    </citation>
    <scope>NUCLEOTIDE SEQUENCE [LARGE SCALE GENOMIC DNA]</scope>
    <source>
        <strain evidence="2">CCUG 63369</strain>
    </source>
</reference>
<evidence type="ECO:0000313" key="2">
    <source>
        <dbReference type="Proteomes" id="UP001596956"/>
    </source>
</evidence>
<proteinExistence type="predicted"/>
<protein>
    <submittedName>
        <fullName evidence="1">Uncharacterized protein</fullName>
    </submittedName>
</protein>
<dbReference type="EMBL" id="JBHTHR010000104">
    <property type="protein sequence ID" value="MFD0800818.1"/>
    <property type="molecule type" value="Genomic_DNA"/>
</dbReference>
<name>A0ABW3BDJ7_9ACTN</name>
<evidence type="ECO:0000313" key="1">
    <source>
        <dbReference type="EMBL" id="MFD0800818.1"/>
    </source>
</evidence>
<keyword evidence="2" id="KW-1185">Reference proteome</keyword>
<comment type="caution">
    <text evidence="1">The sequence shown here is derived from an EMBL/GenBank/DDBJ whole genome shotgun (WGS) entry which is preliminary data.</text>
</comment>
<gene>
    <name evidence="1" type="ORF">ACFQZU_05730</name>
</gene>
<accession>A0ABW3BDJ7</accession>
<organism evidence="1 2">
    <name type="scientific">Streptomonospora algeriensis</name>
    <dbReference type="NCBI Taxonomy" id="995084"/>
    <lineage>
        <taxon>Bacteria</taxon>
        <taxon>Bacillati</taxon>
        <taxon>Actinomycetota</taxon>
        <taxon>Actinomycetes</taxon>
        <taxon>Streptosporangiales</taxon>
        <taxon>Nocardiopsidaceae</taxon>
        <taxon>Streptomonospora</taxon>
    </lineage>
</organism>
<dbReference type="Proteomes" id="UP001596956">
    <property type="component" value="Unassembled WGS sequence"/>
</dbReference>
<sequence>MSADRILLGMLKARYGHRWNIRRTEHLWIATATDPDTDHAPTIVHPDIEAFVRELEEPPARACRPSLLSAPWVAAEMERDGEGRYVSRPDA</sequence>